<dbReference type="Pfam" id="PF20030">
    <property type="entry name" value="bpMoxR"/>
    <property type="match status" value="1"/>
</dbReference>
<dbReference type="OrthoDB" id="1814213at2"/>
<reference evidence="3 4" key="1">
    <citation type="submission" date="2016-10" db="EMBL/GenBank/DDBJ databases">
        <authorList>
            <person name="de Groot N.N."/>
        </authorList>
    </citation>
    <scope>NUCLEOTIDE SEQUENCE [LARGE SCALE GENOMIC DNA]</scope>
    <source>
        <strain evidence="3 4">CPCC 201354</strain>
    </source>
</reference>
<keyword evidence="4" id="KW-1185">Reference proteome</keyword>
<dbReference type="Pfam" id="PF17868">
    <property type="entry name" value="AAA_lid_8"/>
    <property type="match status" value="1"/>
</dbReference>
<sequence>MAWEQHTLQIIRRLRTVHQEISADYVERDLVVELLQLAAVTREHLLLLGPPGTAKTDLVERFCLGLGARRYRYLLTRFTEPSEIFGPLDFARFQQGEYHIQTSGMLPEAEIAFLDEVFQGSSAILNTLLTLLNERRFHNGPHTQHAPLISVFGASAELPEDPALSAFADRFLIRARVEPVGESHLPDLLEAGWGRERDRLSSRNGAAPTPLVDTAELAQLTGRLGRVDLDVIRPLYEELIRELRGQGVALSDRRLVRGLKLVAGAALLSERDVAAAEDLWPIAHAWADPADADLVADIVAERSSSGEAARERSRPTSEIVAEARFEAERVSAPSYDVTRGSIDATLRTLSRLRRELLTGPQDPPRRAGTDEVDQLIDYVMSHYQNIS</sequence>
<evidence type="ECO:0000313" key="4">
    <source>
        <dbReference type="Proteomes" id="UP000198923"/>
    </source>
</evidence>
<dbReference type="InterPro" id="IPR045427">
    <property type="entry name" value="MoxR"/>
</dbReference>
<dbReference type="AlphaFoldDB" id="A0A1G7X484"/>
<evidence type="ECO:0000259" key="1">
    <source>
        <dbReference type="Pfam" id="PF17868"/>
    </source>
</evidence>
<dbReference type="Proteomes" id="UP000198923">
    <property type="component" value="Unassembled WGS sequence"/>
</dbReference>
<proteinExistence type="predicted"/>
<accession>A0A1G7X484</accession>
<dbReference type="InterPro" id="IPR041538">
    <property type="entry name" value="RavA-like_AAA_lid"/>
</dbReference>
<evidence type="ECO:0000313" key="3">
    <source>
        <dbReference type="EMBL" id="SDG78975.1"/>
    </source>
</evidence>
<dbReference type="InterPro" id="IPR027417">
    <property type="entry name" value="P-loop_NTPase"/>
</dbReference>
<feature type="domain" description="MoxR" evidence="2">
    <location>
        <begin position="13"/>
        <end position="207"/>
    </location>
</feature>
<dbReference type="EMBL" id="FNCN01000008">
    <property type="protein sequence ID" value="SDG78975.1"/>
    <property type="molecule type" value="Genomic_DNA"/>
</dbReference>
<dbReference type="RefSeq" id="WP_093170142.1">
    <property type="nucleotide sequence ID" value="NZ_FNCN01000008.1"/>
</dbReference>
<organism evidence="3 4">
    <name type="scientific">Sinosporangium album</name>
    <dbReference type="NCBI Taxonomy" id="504805"/>
    <lineage>
        <taxon>Bacteria</taxon>
        <taxon>Bacillati</taxon>
        <taxon>Actinomycetota</taxon>
        <taxon>Actinomycetes</taxon>
        <taxon>Streptosporangiales</taxon>
        <taxon>Streptosporangiaceae</taxon>
        <taxon>Sinosporangium</taxon>
    </lineage>
</organism>
<dbReference type="PANTHER" id="PTHR32204:SF0">
    <property type="entry name" value="ATPASE RAVA"/>
    <property type="match status" value="1"/>
</dbReference>
<feature type="domain" description="ATPase RavA-like AAA lid" evidence="1">
    <location>
        <begin position="243"/>
        <end position="299"/>
    </location>
</feature>
<dbReference type="SUPFAM" id="SSF52540">
    <property type="entry name" value="P-loop containing nucleoside triphosphate hydrolases"/>
    <property type="match status" value="1"/>
</dbReference>
<protein>
    <submittedName>
        <fullName evidence="3">MoxR-like ATPase</fullName>
    </submittedName>
</protein>
<gene>
    <name evidence="3" type="ORF">SAMN05421505_10830</name>
</gene>
<dbReference type="Gene3D" id="3.40.50.300">
    <property type="entry name" value="P-loop containing nucleotide triphosphate hydrolases"/>
    <property type="match status" value="1"/>
</dbReference>
<dbReference type="PANTHER" id="PTHR32204">
    <property type="entry name" value="ATPASE RAVA"/>
    <property type="match status" value="1"/>
</dbReference>
<dbReference type="InterPro" id="IPR050513">
    <property type="entry name" value="RavA_ATPases"/>
</dbReference>
<evidence type="ECO:0000259" key="2">
    <source>
        <dbReference type="Pfam" id="PF20030"/>
    </source>
</evidence>
<name>A0A1G7X484_9ACTN</name>
<dbReference type="STRING" id="504805.SAMN05421505_10830"/>